<dbReference type="RefSeq" id="WP_366088920.1">
    <property type="nucleotide sequence ID" value="NZ_JBFASG010000019.1"/>
</dbReference>
<evidence type="ECO:0000313" key="2">
    <source>
        <dbReference type="Proteomes" id="UP001552479"/>
    </source>
</evidence>
<comment type="caution">
    <text evidence="1">The sequence shown here is derived from an EMBL/GenBank/DDBJ whole genome shotgun (WGS) entry which is preliminary data.</text>
</comment>
<proteinExistence type="predicted"/>
<dbReference type="Proteomes" id="UP001552479">
    <property type="component" value="Unassembled WGS sequence"/>
</dbReference>
<protein>
    <submittedName>
        <fullName evidence="1">Uncharacterized protein</fullName>
    </submittedName>
</protein>
<reference evidence="1 2" key="1">
    <citation type="submission" date="2024-06" db="EMBL/GenBank/DDBJ databases">
        <title>The Natural Products Discovery Center: Release of the First 8490 Sequenced Strains for Exploring Actinobacteria Biosynthetic Diversity.</title>
        <authorList>
            <person name="Kalkreuter E."/>
            <person name="Kautsar S.A."/>
            <person name="Yang D."/>
            <person name="Bader C.D."/>
            <person name="Teijaro C.N."/>
            <person name="Fluegel L."/>
            <person name="Davis C.M."/>
            <person name="Simpson J.R."/>
            <person name="Lauterbach L."/>
            <person name="Steele A.D."/>
            <person name="Gui C."/>
            <person name="Meng S."/>
            <person name="Li G."/>
            <person name="Viehrig K."/>
            <person name="Ye F."/>
            <person name="Su P."/>
            <person name="Kiefer A.F."/>
            <person name="Nichols A."/>
            <person name="Cepeda A.J."/>
            <person name="Yan W."/>
            <person name="Fan B."/>
            <person name="Jiang Y."/>
            <person name="Adhikari A."/>
            <person name="Zheng C.-J."/>
            <person name="Schuster L."/>
            <person name="Cowan T.M."/>
            <person name="Smanski M.J."/>
            <person name="Chevrette M.G."/>
            <person name="De Carvalho L.P.S."/>
            <person name="Shen B."/>
        </authorList>
    </citation>
    <scope>NUCLEOTIDE SEQUENCE [LARGE SCALE GENOMIC DNA]</scope>
    <source>
        <strain evidence="1 2">NPDC053791</strain>
    </source>
</reference>
<dbReference type="EMBL" id="JBFASG010000019">
    <property type="protein sequence ID" value="MEV4925092.1"/>
    <property type="molecule type" value="Genomic_DNA"/>
</dbReference>
<keyword evidence="2" id="KW-1185">Reference proteome</keyword>
<sequence length="79" mass="8332">MPSAEAGASGGNEQGLQVRPTFSSASLCEVVSSYLEALAEQAALIEPQCGRLIQRIAQRRNSGKGIPGDLSMLAKPFRD</sequence>
<evidence type="ECO:0000313" key="1">
    <source>
        <dbReference type="EMBL" id="MEV4925092.1"/>
    </source>
</evidence>
<organism evidence="1 2">
    <name type="scientific">Streptomyces roseoverticillatus</name>
    <dbReference type="NCBI Taxonomy" id="66429"/>
    <lineage>
        <taxon>Bacteria</taxon>
        <taxon>Bacillati</taxon>
        <taxon>Actinomycetota</taxon>
        <taxon>Actinomycetes</taxon>
        <taxon>Kitasatosporales</taxon>
        <taxon>Streptomycetaceae</taxon>
        <taxon>Streptomyces</taxon>
    </lineage>
</organism>
<gene>
    <name evidence="1" type="ORF">AB0L03_20020</name>
</gene>
<name>A0ABV3IXM2_9ACTN</name>
<accession>A0ABV3IXM2</accession>